<feature type="binding site" evidence="13">
    <location>
        <position position="269"/>
    </location>
    <ligand>
        <name>ATP</name>
        <dbReference type="ChEBI" id="CHEBI:30616"/>
    </ligand>
</feature>
<evidence type="ECO:0000256" key="8">
    <source>
        <dbReference type="ARBA" id="ARBA00022833"/>
    </source>
</evidence>
<comment type="cofactor">
    <cofactor evidence="13">
        <name>Zn(2+)</name>
        <dbReference type="ChEBI" id="CHEBI:29105"/>
    </cofactor>
    <text evidence="13">Binds 1 zinc ion per subunit.</text>
</comment>
<evidence type="ECO:0000313" key="15">
    <source>
        <dbReference type="EMBL" id="ATF26045.1"/>
    </source>
</evidence>
<dbReference type="Proteomes" id="UP000243591">
    <property type="component" value="Chromosome"/>
</dbReference>
<dbReference type="InterPro" id="IPR024909">
    <property type="entry name" value="Cys-tRNA/MSH_ligase"/>
</dbReference>
<keyword evidence="6 13" id="KW-0479">Metal-binding</keyword>
<organism evidence="15 16">
    <name type="scientific">Brochothrix thermosphacta</name>
    <name type="common">Microbacterium thermosphactum</name>
    <dbReference type="NCBI Taxonomy" id="2756"/>
    <lineage>
        <taxon>Bacteria</taxon>
        <taxon>Bacillati</taxon>
        <taxon>Bacillota</taxon>
        <taxon>Bacilli</taxon>
        <taxon>Bacillales</taxon>
        <taxon>Listeriaceae</taxon>
        <taxon>Brochothrix</taxon>
    </lineage>
</organism>
<dbReference type="PANTHER" id="PTHR10890">
    <property type="entry name" value="CYSTEINYL-TRNA SYNTHETASE"/>
    <property type="match status" value="1"/>
</dbReference>
<dbReference type="RefSeq" id="WP_069118450.1">
    <property type="nucleotide sequence ID" value="NZ_CBCPIX010000009.1"/>
</dbReference>
<dbReference type="CDD" id="cd00672">
    <property type="entry name" value="CysRS_core"/>
    <property type="match status" value="1"/>
</dbReference>
<feature type="binding site" evidence="13">
    <location>
        <position position="209"/>
    </location>
    <ligand>
        <name>Zn(2+)</name>
        <dbReference type="ChEBI" id="CHEBI:29105"/>
    </ligand>
</feature>
<dbReference type="InterPro" id="IPR014729">
    <property type="entry name" value="Rossmann-like_a/b/a_fold"/>
</dbReference>
<comment type="catalytic activity">
    <reaction evidence="12 13">
        <text>tRNA(Cys) + L-cysteine + ATP = L-cysteinyl-tRNA(Cys) + AMP + diphosphate</text>
        <dbReference type="Rhea" id="RHEA:17773"/>
        <dbReference type="Rhea" id="RHEA-COMP:9661"/>
        <dbReference type="Rhea" id="RHEA-COMP:9679"/>
        <dbReference type="ChEBI" id="CHEBI:30616"/>
        <dbReference type="ChEBI" id="CHEBI:33019"/>
        <dbReference type="ChEBI" id="CHEBI:35235"/>
        <dbReference type="ChEBI" id="CHEBI:78442"/>
        <dbReference type="ChEBI" id="CHEBI:78517"/>
        <dbReference type="ChEBI" id="CHEBI:456215"/>
        <dbReference type="EC" id="6.1.1.16"/>
    </reaction>
</comment>
<dbReference type="SMART" id="SM00840">
    <property type="entry name" value="DALR_2"/>
    <property type="match status" value="1"/>
</dbReference>
<dbReference type="GO" id="GO:0008270">
    <property type="term" value="F:zinc ion binding"/>
    <property type="evidence" value="ECO:0007669"/>
    <property type="project" value="UniProtKB-UniRule"/>
</dbReference>
<dbReference type="AlphaFoldDB" id="A0A1D2LV38"/>
<feature type="short sequence motif" description="'HIGH' region" evidence="13">
    <location>
        <begin position="31"/>
        <end position="41"/>
    </location>
</feature>
<dbReference type="Gene3D" id="3.40.50.620">
    <property type="entry name" value="HUPs"/>
    <property type="match status" value="1"/>
</dbReference>
<comment type="subunit">
    <text evidence="3 13">Monomer.</text>
</comment>
<evidence type="ECO:0000256" key="1">
    <source>
        <dbReference type="ARBA" id="ARBA00004496"/>
    </source>
</evidence>
<dbReference type="NCBIfam" id="TIGR00435">
    <property type="entry name" value="cysS"/>
    <property type="match status" value="1"/>
</dbReference>
<evidence type="ECO:0000256" key="6">
    <source>
        <dbReference type="ARBA" id="ARBA00022723"/>
    </source>
</evidence>
<evidence type="ECO:0000256" key="11">
    <source>
        <dbReference type="ARBA" id="ARBA00023146"/>
    </source>
</evidence>
<keyword evidence="8 13" id="KW-0862">Zinc</keyword>
<evidence type="ECO:0000256" key="7">
    <source>
        <dbReference type="ARBA" id="ARBA00022741"/>
    </source>
</evidence>
<sequence length="472" mass="54735">MSIQVYNTLTRQKEVFEPIKKGEVKMYVCGPTVYNYIHIGNARPIIVFDTVRRYFEYRGYNVKFVSNFTDVDDKLIRVANELKMTVPEVADRFIKAYKEDTSALGVTEADVHPRVTENMPEIISLIETLVAKDFAYESNGDVYYRTRKFKTYGQLSQQSLHDLKVGARVEADEAKQDPLDFVLWKAAKPDEISWTSPWGEGRPGWHIECSAMAEKYLGKTIDIHAGGQDLTFPHHENEIAQSEAAHDQTFARYWMHNGYMNIDDEKMSKSVGNFITVHDMLKTHDPIVFRFFMLSVHYRNPINYSPSLLEDAKSGLERLQTAYFNLKHRLSVALENEPVDADEWYEQLNDVQRDFEHEMDDDFNTANAITTLYDLAKRANIYIAKDQVGFGVLEAFMHAFEKYFAILGLTLEVQHTISDNHLSDEAIEALIEERDTARKERDFERSDEIRDLFKEQNITLEDTPQGTRWKRG</sequence>
<dbReference type="GO" id="GO:0005524">
    <property type="term" value="F:ATP binding"/>
    <property type="evidence" value="ECO:0007669"/>
    <property type="project" value="UniProtKB-UniRule"/>
</dbReference>
<dbReference type="EC" id="6.1.1.16" evidence="13"/>
<proteinExistence type="inferred from homology"/>
<feature type="binding site" evidence="13">
    <location>
        <position position="29"/>
    </location>
    <ligand>
        <name>Zn(2+)</name>
        <dbReference type="ChEBI" id="CHEBI:29105"/>
    </ligand>
</feature>
<protein>
    <recommendedName>
        <fullName evidence="13">Cysteine--tRNA ligase</fullName>
        <ecNumber evidence="13">6.1.1.16</ecNumber>
    </recommendedName>
    <alternativeName>
        <fullName evidence="13">Cysteinyl-tRNA synthetase</fullName>
        <shortName evidence="13">CysRS</shortName>
    </alternativeName>
</protein>
<dbReference type="Gene3D" id="1.20.120.1910">
    <property type="entry name" value="Cysteine-tRNA ligase, C-terminal anti-codon recognition domain"/>
    <property type="match status" value="1"/>
</dbReference>
<dbReference type="SUPFAM" id="SSF47323">
    <property type="entry name" value="Anticodon-binding domain of a subclass of class I aminoacyl-tRNA synthetases"/>
    <property type="match status" value="1"/>
</dbReference>
<keyword evidence="11 13" id="KW-0030">Aminoacyl-tRNA synthetase</keyword>
<feature type="binding site" evidence="13">
    <location>
        <position position="234"/>
    </location>
    <ligand>
        <name>Zn(2+)</name>
        <dbReference type="ChEBI" id="CHEBI:29105"/>
    </ligand>
</feature>
<evidence type="ECO:0000256" key="13">
    <source>
        <dbReference type="HAMAP-Rule" id="MF_00041"/>
    </source>
</evidence>
<feature type="short sequence motif" description="'KMSKS' region" evidence="13">
    <location>
        <begin position="266"/>
        <end position="270"/>
    </location>
</feature>
<evidence type="ECO:0000256" key="3">
    <source>
        <dbReference type="ARBA" id="ARBA00011245"/>
    </source>
</evidence>
<evidence type="ECO:0000256" key="12">
    <source>
        <dbReference type="ARBA" id="ARBA00047398"/>
    </source>
</evidence>
<dbReference type="FunFam" id="3.40.50.620:FF:000009">
    <property type="entry name" value="Cysteine--tRNA ligase"/>
    <property type="match status" value="1"/>
</dbReference>
<dbReference type="GO" id="GO:0004817">
    <property type="term" value="F:cysteine-tRNA ligase activity"/>
    <property type="evidence" value="ECO:0007669"/>
    <property type="project" value="UniProtKB-UniRule"/>
</dbReference>
<dbReference type="HAMAP" id="MF_00041">
    <property type="entry name" value="Cys_tRNA_synth"/>
    <property type="match status" value="1"/>
</dbReference>
<evidence type="ECO:0000256" key="9">
    <source>
        <dbReference type="ARBA" id="ARBA00022840"/>
    </source>
</evidence>
<dbReference type="InterPro" id="IPR015273">
    <property type="entry name" value="Cys-tRNA-synt_Ia_DALR"/>
</dbReference>
<feature type="domain" description="Cysteinyl-tRNA synthetase class Ia DALR" evidence="14">
    <location>
        <begin position="354"/>
        <end position="421"/>
    </location>
</feature>
<dbReference type="InterPro" id="IPR009080">
    <property type="entry name" value="tRNAsynth_Ia_anticodon-bd"/>
</dbReference>
<keyword evidence="7 13" id="KW-0547">Nucleotide-binding</keyword>
<keyword evidence="4 13" id="KW-0963">Cytoplasm</keyword>
<keyword evidence="5 13" id="KW-0436">Ligase</keyword>
<dbReference type="KEGG" id="bths:CNY62_06365"/>
<dbReference type="OrthoDB" id="9815130at2"/>
<evidence type="ECO:0000256" key="10">
    <source>
        <dbReference type="ARBA" id="ARBA00022917"/>
    </source>
</evidence>
<dbReference type="PANTHER" id="PTHR10890:SF3">
    <property type="entry name" value="CYSTEINE--TRNA LIGASE, CYTOPLASMIC"/>
    <property type="match status" value="1"/>
</dbReference>
<comment type="similarity">
    <text evidence="2 13">Belongs to the class-I aminoacyl-tRNA synthetase family.</text>
</comment>
<accession>A0A1D2LV38</accession>
<evidence type="ECO:0000259" key="14">
    <source>
        <dbReference type="SMART" id="SM00840"/>
    </source>
</evidence>
<dbReference type="InterPro" id="IPR032678">
    <property type="entry name" value="tRNA-synt_1_cat_dom"/>
</dbReference>
<feature type="binding site" evidence="13">
    <location>
        <position position="238"/>
    </location>
    <ligand>
        <name>Zn(2+)</name>
        <dbReference type="ChEBI" id="CHEBI:29105"/>
    </ligand>
</feature>
<keyword evidence="10 13" id="KW-0648">Protein biosynthesis</keyword>
<evidence type="ECO:0000256" key="2">
    <source>
        <dbReference type="ARBA" id="ARBA00005594"/>
    </source>
</evidence>
<dbReference type="PRINTS" id="PR00983">
    <property type="entry name" value="TRNASYNTHCYS"/>
</dbReference>
<dbReference type="SUPFAM" id="SSF52374">
    <property type="entry name" value="Nucleotidylyl transferase"/>
    <property type="match status" value="1"/>
</dbReference>
<name>A0A1D2LV38_BROTH</name>
<dbReference type="GO" id="GO:0005829">
    <property type="term" value="C:cytosol"/>
    <property type="evidence" value="ECO:0007669"/>
    <property type="project" value="TreeGrafter"/>
</dbReference>
<dbReference type="Pfam" id="PF09190">
    <property type="entry name" value="DALR_2"/>
    <property type="match status" value="1"/>
</dbReference>
<keyword evidence="9 13" id="KW-0067">ATP-binding</keyword>
<dbReference type="EMBL" id="CP023483">
    <property type="protein sequence ID" value="ATF26045.1"/>
    <property type="molecule type" value="Genomic_DNA"/>
</dbReference>
<dbReference type="GeneID" id="66537300"/>
<dbReference type="GO" id="GO:0006423">
    <property type="term" value="P:cysteinyl-tRNA aminoacylation"/>
    <property type="evidence" value="ECO:0007669"/>
    <property type="project" value="UniProtKB-UniRule"/>
</dbReference>
<gene>
    <name evidence="13 15" type="primary">cysS</name>
    <name evidence="15" type="ORF">CNY62_06365</name>
</gene>
<dbReference type="STRING" id="2756.BFR44_11340"/>
<keyword evidence="16" id="KW-1185">Reference proteome</keyword>
<reference evidence="15 16" key="1">
    <citation type="submission" date="2017-09" db="EMBL/GenBank/DDBJ databases">
        <title>Complete Genome Sequences of Two Strains of the Meat Spoilage Bacterium Brochothrix thermosphacta Isolated from Ground Chicken.</title>
        <authorList>
            <person name="Paoli G.C."/>
            <person name="Wijey C."/>
            <person name="Chen C.-Y."/>
            <person name="Nguyen L."/>
            <person name="Yan X."/>
            <person name="Irwin P.L."/>
        </authorList>
    </citation>
    <scope>NUCLEOTIDE SEQUENCE [LARGE SCALE GENOMIC DNA]</scope>
    <source>
        <strain evidence="15 16">BI</strain>
    </source>
</reference>
<comment type="subcellular location">
    <subcellularLocation>
        <location evidence="1 13">Cytoplasm</location>
    </subcellularLocation>
</comment>
<dbReference type="Pfam" id="PF01406">
    <property type="entry name" value="tRNA-synt_1e"/>
    <property type="match status" value="1"/>
</dbReference>
<evidence type="ECO:0000256" key="5">
    <source>
        <dbReference type="ARBA" id="ARBA00022598"/>
    </source>
</evidence>
<evidence type="ECO:0000313" key="16">
    <source>
        <dbReference type="Proteomes" id="UP000243591"/>
    </source>
</evidence>
<dbReference type="InterPro" id="IPR015803">
    <property type="entry name" value="Cys-tRNA-ligase"/>
</dbReference>
<evidence type="ECO:0000256" key="4">
    <source>
        <dbReference type="ARBA" id="ARBA00022490"/>
    </source>
</evidence>